<reference evidence="2 3" key="2">
    <citation type="journal article" date="2011" name="ISME J.">
        <title>RNA-seq reveals cooperative metabolic interactions between two termite-gut spirochete species in co-culture.</title>
        <authorList>
            <person name="Rosenthal A.Z."/>
            <person name="Matson E.G."/>
            <person name="Eldar A."/>
            <person name="Leadbetter J.R."/>
        </authorList>
    </citation>
    <scope>NUCLEOTIDE SEQUENCE [LARGE SCALE GENOMIC DNA]</scope>
    <source>
        <strain evidence="3">ATCC BAA-888 / DSM 13862 / ZAS-9</strain>
    </source>
</reference>
<sequence length="433" mass="47035">MKYTRLIKTIAVWGVMILAASCSFFFAENRDTGIVTIRLGPGTDGRSIVDHPDSWFPLFSSVTVFANQKPYAFKGSPDGTGTYSLSLPVGVSYSIEVRAVAADGLANGHPRIYKSAVPLVLTPVKESPKDESVNMILDTPGALDFYYDSQNIHLAHSQYGPVDGTGWRNPTGPREIPYIDYDKYGRMIVFGNTNASEDFYPSSLITEGAFFFEEFSYPVPSAVFALQPVSGNLIYGGAYDRINNRVFINQAGSISLFSLEDDSVTPIPVEISGLEFLSAMAAGGGYLYVADNVDNASTINSYAINNDGTWQVSPNSFSVPGMIIDDIRLFTNNNDVCLAVAGRTPVTASTPTTYNAVVRFYKINDGLENVGTPVSSDFVSDRYYALRITGWDKTGIYVSALYSDDTGAVPRNGGKMYHISFEGHIGEAEKGSL</sequence>
<dbReference type="Proteomes" id="UP000009222">
    <property type="component" value="Chromosome"/>
</dbReference>
<protein>
    <submittedName>
        <fullName evidence="2">Putative lipoprotein</fullName>
    </submittedName>
</protein>
<dbReference type="KEGG" id="taz:TREAZ_0229"/>
<keyword evidence="3" id="KW-1185">Reference proteome</keyword>
<feature type="transmembrane region" description="Helical" evidence="1">
    <location>
        <begin position="7"/>
        <end position="27"/>
    </location>
</feature>
<evidence type="ECO:0000313" key="2">
    <source>
        <dbReference type="EMBL" id="AEF81532.1"/>
    </source>
</evidence>
<evidence type="ECO:0000313" key="3">
    <source>
        <dbReference type="Proteomes" id="UP000009222"/>
    </source>
</evidence>
<keyword evidence="1" id="KW-1133">Transmembrane helix</keyword>
<dbReference type="PROSITE" id="PS51257">
    <property type="entry name" value="PROKAR_LIPOPROTEIN"/>
    <property type="match status" value="1"/>
</dbReference>
<gene>
    <name evidence="2" type="ordered locus">TREAZ_0229</name>
</gene>
<dbReference type="EMBL" id="CP001841">
    <property type="protein sequence ID" value="AEF81532.1"/>
    <property type="molecule type" value="Genomic_DNA"/>
</dbReference>
<dbReference type="InParanoid" id="F5YE98"/>
<dbReference type="HOGENOM" id="CLU_633033_0_0_12"/>
<dbReference type="AlphaFoldDB" id="F5YE98"/>
<dbReference type="STRING" id="545695.TREAZ_0229"/>
<keyword evidence="1" id="KW-0812">Transmembrane</keyword>
<reference evidence="3" key="1">
    <citation type="submission" date="2009-12" db="EMBL/GenBank/DDBJ databases">
        <title>Complete sequence of Treponema azotonutricium strain ZAS-9.</title>
        <authorList>
            <person name="Tetu S.G."/>
            <person name="Matson E."/>
            <person name="Ren Q."/>
            <person name="Seshadri R."/>
            <person name="Elbourne L."/>
            <person name="Hassan K.A."/>
            <person name="Durkin A."/>
            <person name="Radune D."/>
            <person name="Mohamoud Y."/>
            <person name="Shay R."/>
            <person name="Jin S."/>
            <person name="Zhang X."/>
            <person name="Lucey K."/>
            <person name="Ballor N.R."/>
            <person name="Ottesen E."/>
            <person name="Rosenthal R."/>
            <person name="Allen A."/>
            <person name="Leadbetter J.R."/>
            <person name="Paulsen I.T."/>
        </authorList>
    </citation>
    <scope>NUCLEOTIDE SEQUENCE [LARGE SCALE GENOMIC DNA]</scope>
    <source>
        <strain evidence="3">ATCC BAA-888 / DSM 13862 / ZAS-9</strain>
    </source>
</reference>
<dbReference type="OrthoDB" id="9946363at2"/>
<proteinExistence type="predicted"/>
<accession>F5YE98</accession>
<dbReference type="RefSeq" id="WP_015711700.1">
    <property type="nucleotide sequence ID" value="NC_015577.1"/>
</dbReference>
<evidence type="ECO:0000256" key="1">
    <source>
        <dbReference type="SAM" id="Phobius"/>
    </source>
</evidence>
<name>F5YE98_LEAAZ</name>
<keyword evidence="2" id="KW-0449">Lipoprotein</keyword>
<keyword evidence="1" id="KW-0472">Membrane</keyword>
<organism evidence="2 3">
    <name type="scientific">Leadbettera azotonutricia (strain ATCC BAA-888 / DSM 13862 / ZAS-9)</name>
    <name type="common">Treponema azotonutricium</name>
    <dbReference type="NCBI Taxonomy" id="545695"/>
    <lineage>
        <taxon>Bacteria</taxon>
        <taxon>Pseudomonadati</taxon>
        <taxon>Spirochaetota</taxon>
        <taxon>Spirochaetia</taxon>
        <taxon>Spirochaetales</taxon>
        <taxon>Breznakiellaceae</taxon>
        <taxon>Leadbettera</taxon>
    </lineage>
</organism>